<feature type="transmembrane region" description="Helical" evidence="1">
    <location>
        <begin position="15"/>
        <end position="36"/>
    </location>
</feature>
<dbReference type="EMBL" id="FZNZ01000013">
    <property type="protein sequence ID" value="SNR82996.1"/>
    <property type="molecule type" value="Genomic_DNA"/>
</dbReference>
<name>A0AA94ITV0_9BACT</name>
<keyword evidence="1" id="KW-1133">Transmembrane helix</keyword>
<dbReference type="AlphaFoldDB" id="A0AA94ITV0"/>
<dbReference type="Proteomes" id="UP000198427">
    <property type="component" value="Unassembled WGS sequence"/>
</dbReference>
<evidence type="ECO:0000313" key="3">
    <source>
        <dbReference type="Proteomes" id="UP000198427"/>
    </source>
</evidence>
<keyword evidence="3" id="KW-1185">Reference proteome</keyword>
<gene>
    <name evidence="2" type="ORF">SAMN06265364_11314</name>
</gene>
<protein>
    <submittedName>
        <fullName evidence="2">Uncharacterized protein</fullName>
    </submittedName>
</protein>
<accession>A0AA94ITV0</accession>
<organism evidence="2 3">
    <name type="scientific">Prevotella jejuni</name>
    <dbReference type="NCBI Taxonomy" id="1177574"/>
    <lineage>
        <taxon>Bacteria</taxon>
        <taxon>Pseudomonadati</taxon>
        <taxon>Bacteroidota</taxon>
        <taxon>Bacteroidia</taxon>
        <taxon>Bacteroidales</taxon>
        <taxon>Prevotellaceae</taxon>
        <taxon>Prevotella</taxon>
    </lineage>
</organism>
<sequence>MLVFGSSSIFLLTSYFRYVLILHGVKSTFLSCLLYATHMQNVSTSLEDS</sequence>
<keyword evidence="1" id="KW-0812">Transmembrane</keyword>
<keyword evidence="1" id="KW-0472">Membrane</keyword>
<comment type="caution">
    <text evidence="2">The sequence shown here is derived from an EMBL/GenBank/DDBJ whole genome shotgun (WGS) entry which is preliminary data.</text>
</comment>
<reference evidence="2 3" key="1">
    <citation type="submission" date="2017-06" db="EMBL/GenBank/DDBJ databases">
        <authorList>
            <person name="Varghese N."/>
            <person name="Submissions S."/>
        </authorList>
    </citation>
    <scope>NUCLEOTIDE SEQUENCE [LARGE SCALE GENOMIC DNA]</scope>
    <source>
        <strain evidence="2 3">DSM 26989</strain>
    </source>
</reference>
<proteinExistence type="predicted"/>
<evidence type="ECO:0000313" key="2">
    <source>
        <dbReference type="EMBL" id="SNR82996.1"/>
    </source>
</evidence>
<evidence type="ECO:0000256" key="1">
    <source>
        <dbReference type="SAM" id="Phobius"/>
    </source>
</evidence>